<reference evidence="6" key="1">
    <citation type="submission" date="2021-10" db="EMBL/GenBank/DDBJ databases">
        <title>Tropical sea cucumber genome reveals ecological adaptation and Cuvierian tubules defense mechanism.</title>
        <authorList>
            <person name="Chen T."/>
        </authorList>
    </citation>
    <scope>NUCLEOTIDE SEQUENCE</scope>
    <source>
        <strain evidence="6">Nanhai2018</strain>
        <tissue evidence="6">Muscle</tissue>
    </source>
</reference>
<keyword evidence="2" id="KW-1015">Disulfide bond</keyword>
<feature type="signal peptide" evidence="4">
    <location>
        <begin position="1"/>
        <end position="24"/>
    </location>
</feature>
<proteinExistence type="predicted"/>
<comment type="caution">
    <text evidence="3">Lacks conserved residue(s) required for the propagation of feature annotation.</text>
</comment>
<dbReference type="SUPFAM" id="SSF49854">
    <property type="entry name" value="Spermadhesin, CUB domain"/>
    <property type="match status" value="1"/>
</dbReference>
<evidence type="ECO:0000256" key="3">
    <source>
        <dbReference type="PROSITE-ProRule" id="PRU00059"/>
    </source>
</evidence>
<gene>
    <name evidence="6" type="ORF">HOLleu_09968</name>
</gene>
<dbReference type="Pfam" id="PF00431">
    <property type="entry name" value="CUB"/>
    <property type="match status" value="1"/>
</dbReference>
<dbReference type="PROSITE" id="PS01180">
    <property type="entry name" value="CUB"/>
    <property type="match status" value="1"/>
</dbReference>
<name>A0A9Q1CDN5_HOLLE</name>
<dbReference type="Proteomes" id="UP001152320">
    <property type="component" value="Chromosome 4"/>
</dbReference>
<dbReference type="SMART" id="SM00042">
    <property type="entry name" value="CUB"/>
    <property type="match status" value="1"/>
</dbReference>
<evidence type="ECO:0000256" key="1">
    <source>
        <dbReference type="ARBA" id="ARBA00022737"/>
    </source>
</evidence>
<accession>A0A9Q1CDN5</accession>
<comment type="caution">
    <text evidence="6">The sequence shown here is derived from an EMBL/GenBank/DDBJ whole genome shotgun (WGS) entry which is preliminary data.</text>
</comment>
<sequence length="165" mass="18056">MFLKHNFLVLITTVVLTTRGLVKGQACIYTISDTNGFLDYPVGDGNYTNNVNCTWKFIAPFGRSVEVTFTSIDLQPMFLDLFCVDSVTVYDGVPGSTLFTFPFCGGGPSWPRKPYRFVSSSNILSITMSTDQSLTGTGFVAEYKHGKIKLSHGALGVSILSSLIR</sequence>
<feature type="domain" description="CUB" evidence="5">
    <location>
        <begin position="27"/>
        <end position="146"/>
    </location>
</feature>
<dbReference type="PANTHER" id="PTHR24251:SF30">
    <property type="entry name" value="MEMBRANE FRIZZLED-RELATED PROTEIN"/>
    <property type="match status" value="1"/>
</dbReference>
<dbReference type="InterPro" id="IPR035914">
    <property type="entry name" value="Sperma_CUB_dom_sf"/>
</dbReference>
<feature type="chain" id="PRO_5040346148" evidence="4">
    <location>
        <begin position="25"/>
        <end position="165"/>
    </location>
</feature>
<dbReference type="Gene3D" id="2.60.120.290">
    <property type="entry name" value="Spermadhesin, CUB domain"/>
    <property type="match status" value="1"/>
</dbReference>
<keyword evidence="1" id="KW-0677">Repeat</keyword>
<evidence type="ECO:0000313" key="6">
    <source>
        <dbReference type="EMBL" id="KAJ8043041.1"/>
    </source>
</evidence>
<organism evidence="6 7">
    <name type="scientific">Holothuria leucospilota</name>
    <name type="common">Black long sea cucumber</name>
    <name type="synonym">Mertensiothuria leucospilota</name>
    <dbReference type="NCBI Taxonomy" id="206669"/>
    <lineage>
        <taxon>Eukaryota</taxon>
        <taxon>Metazoa</taxon>
        <taxon>Echinodermata</taxon>
        <taxon>Eleutherozoa</taxon>
        <taxon>Echinozoa</taxon>
        <taxon>Holothuroidea</taxon>
        <taxon>Aspidochirotacea</taxon>
        <taxon>Aspidochirotida</taxon>
        <taxon>Holothuriidae</taxon>
        <taxon>Holothuria</taxon>
    </lineage>
</organism>
<dbReference type="CDD" id="cd00041">
    <property type="entry name" value="CUB"/>
    <property type="match status" value="1"/>
</dbReference>
<evidence type="ECO:0000256" key="2">
    <source>
        <dbReference type="ARBA" id="ARBA00023157"/>
    </source>
</evidence>
<evidence type="ECO:0000256" key="4">
    <source>
        <dbReference type="SAM" id="SignalP"/>
    </source>
</evidence>
<keyword evidence="4" id="KW-0732">Signal</keyword>
<dbReference type="OrthoDB" id="5949290at2759"/>
<dbReference type="AlphaFoldDB" id="A0A9Q1CDN5"/>
<dbReference type="PANTHER" id="PTHR24251">
    <property type="entry name" value="OVOCHYMASE-RELATED"/>
    <property type="match status" value="1"/>
</dbReference>
<evidence type="ECO:0000259" key="5">
    <source>
        <dbReference type="PROSITE" id="PS01180"/>
    </source>
</evidence>
<dbReference type="InterPro" id="IPR000859">
    <property type="entry name" value="CUB_dom"/>
</dbReference>
<dbReference type="EMBL" id="JAIZAY010000004">
    <property type="protein sequence ID" value="KAJ8043041.1"/>
    <property type="molecule type" value="Genomic_DNA"/>
</dbReference>
<keyword evidence="7" id="KW-1185">Reference proteome</keyword>
<evidence type="ECO:0000313" key="7">
    <source>
        <dbReference type="Proteomes" id="UP001152320"/>
    </source>
</evidence>
<protein>
    <submittedName>
        <fullName evidence="6">Zinc metalloproteinase nas-39</fullName>
    </submittedName>
</protein>